<keyword evidence="2" id="KW-0732">Signal</keyword>
<protein>
    <recommendedName>
        <fullName evidence="3">DUF4097 domain-containing protein</fullName>
    </recommendedName>
</protein>
<evidence type="ECO:0000256" key="2">
    <source>
        <dbReference type="SAM" id="SignalP"/>
    </source>
</evidence>
<proteinExistence type="predicted"/>
<dbReference type="InterPro" id="IPR025164">
    <property type="entry name" value="Toastrack_DUF4097"/>
</dbReference>
<gene>
    <name evidence="4" type="ORF">HZA61_07160</name>
</gene>
<feature type="signal peptide" evidence="2">
    <location>
        <begin position="1"/>
        <end position="24"/>
    </location>
</feature>
<dbReference type="AlphaFoldDB" id="A0A933SDF1"/>
<evidence type="ECO:0000259" key="3">
    <source>
        <dbReference type="Pfam" id="PF13349"/>
    </source>
</evidence>
<feature type="region of interest" description="Disordered" evidence="1">
    <location>
        <begin position="352"/>
        <end position="386"/>
    </location>
</feature>
<sequence length="386" mass="41572">MRALALTLVTISAALALAVHAAHAGDSREVREVHVYRMRAPQAPQAPQAPPLVRVPQQAIDSYAPEAPDSPASPPEYWEIVFPAGPRQFDSRTDTTLQVQRGTVLALSNLAGDISVVGWKKNAVRIRAQHMKRDRIVVQVQRGVVAIDATNRAGLPPIVDYDLAVPEWMALRLSSLESDIRVRNMQAPVQAECMRGDIHVSDSHGPLQLSSIEGEVAVEDARDVQATSINNLVQLARIVGQIEVESVNGDIEMRQVTSPRVLASSMSGSVMFSGVFAPRGHYRLSSHTGNLSVGVPVGAGVDVTVASFNGAFQSSLPLQVGRQRKGRRFNFTLGTGGSTLELESFQGLIQLMPPSALPPADPPKAPDAPSPPDRPEKQKAKDKEDK</sequence>
<evidence type="ECO:0000313" key="5">
    <source>
        <dbReference type="Proteomes" id="UP000696931"/>
    </source>
</evidence>
<feature type="compositionally biased region" description="Basic and acidic residues" evidence="1">
    <location>
        <begin position="373"/>
        <end position="386"/>
    </location>
</feature>
<evidence type="ECO:0000256" key="1">
    <source>
        <dbReference type="SAM" id="MobiDB-lite"/>
    </source>
</evidence>
<organism evidence="4 5">
    <name type="scientific">Eiseniibacteriota bacterium</name>
    <dbReference type="NCBI Taxonomy" id="2212470"/>
    <lineage>
        <taxon>Bacteria</taxon>
        <taxon>Candidatus Eiseniibacteriota</taxon>
    </lineage>
</organism>
<evidence type="ECO:0000313" key="4">
    <source>
        <dbReference type="EMBL" id="MBI5169250.1"/>
    </source>
</evidence>
<dbReference type="EMBL" id="JACRIW010000047">
    <property type="protein sequence ID" value="MBI5169250.1"/>
    <property type="molecule type" value="Genomic_DNA"/>
</dbReference>
<accession>A0A933SDF1</accession>
<feature type="chain" id="PRO_5037887965" description="DUF4097 domain-containing protein" evidence="2">
    <location>
        <begin position="25"/>
        <end position="386"/>
    </location>
</feature>
<reference evidence="4" key="1">
    <citation type="submission" date="2020-07" db="EMBL/GenBank/DDBJ databases">
        <title>Huge and variable diversity of episymbiotic CPR bacteria and DPANN archaea in groundwater ecosystems.</title>
        <authorList>
            <person name="He C.Y."/>
            <person name="Keren R."/>
            <person name="Whittaker M."/>
            <person name="Farag I.F."/>
            <person name="Doudna J."/>
            <person name="Cate J.H.D."/>
            <person name="Banfield J.F."/>
        </authorList>
    </citation>
    <scope>NUCLEOTIDE SEQUENCE</scope>
    <source>
        <strain evidence="4">NC_groundwater_1813_Pr3_B-0.1um_71_17</strain>
    </source>
</reference>
<name>A0A933SDF1_UNCEI</name>
<feature type="domain" description="DUF4097" evidence="3">
    <location>
        <begin position="87"/>
        <end position="271"/>
    </location>
</feature>
<dbReference type="Proteomes" id="UP000696931">
    <property type="component" value="Unassembled WGS sequence"/>
</dbReference>
<feature type="compositionally biased region" description="Pro residues" evidence="1">
    <location>
        <begin position="355"/>
        <end position="372"/>
    </location>
</feature>
<dbReference type="Pfam" id="PF13349">
    <property type="entry name" value="DUF4097"/>
    <property type="match status" value="1"/>
</dbReference>
<comment type="caution">
    <text evidence="4">The sequence shown here is derived from an EMBL/GenBank/DDBJ whole genome shotgun (WGS) entry which is preliminary data.</text>
</comment>